<dbReference type="Proteomes" id="UP000219252">
    <property type="component" value="Unassembled WGS sequence"/>
</dbReference>
<dbReference type="Pfam" id="PF00583">
    <property type="entry name" value="Acetyltransf_1"/>
    <property type="match status" value="1"/>
</dbReference>
<sequence length="157" mass="18023">MNELHVKKMEPTYAEEILSWKYEPPYDFYNNELNDESLSELLNNEYKAIVNNQNEVIGFFCVGNSAQVPVGHQFGAYASPFPDIGLGMKPTLTGKGNGTNFFSFVLEQIQKEHGLPIRLTVAKFNQRAIRLYEKFGFAKKIEFKSKTTEFITMIKDH</sequence>
<gene>
    <name evidence="2" type="ORF">SAMN05877842_106131</name>
</gene>
<evidence type="ECO:0000313" key="3">
    <source>
        <dbReference type="Proteomes" id="UP000219252"/>
    </source>
</evidence>
<feature type="domain" description="N-acetyltransferase" evidence="1">
    <location>
        <begin position="4"/>
        <end position="157"/>
    </location>
</feature>
<dbReference type="InterPro" id="IPR000182">
    <property type="entry name" value="GNAT_dom"/>
</dbReference>
<dbReference type="AlphaFoldDB" id="A0A285UHT8"/>
<accession>A0A285UHT8</accession>
<keyword evidence="2" id="KW-0808">Transferase</keyword>
<dbReference type="SUPFAM" id="SSF55729">
    <property type="entry name" value="Acyl-CoA N-acyltransferases (Nat)"/>
    <property type="match status" value="1"/>
</dbReference>
<dbReference type="GO" id="GO:0016747">
    <property type="term" value="F:acyltransferase activity, transferring groups other than amino-acyl groups"/>
    <property type="evidence" value="ECO:0007669"/>
    <property type="project" value="InterPro"/>
</dbReference>
<dbReference type="InterPro" id="IPR016181">
    <property type="entry name" value="Acyl_CoA_acyltransferase"/>
</dbReference>
<protein>
    <submittedName>
        <fullName evidence="2">RimJ/RimL family protein N-acetyltransferase</fullName>
    </submittedName>
</protein>
<dbReference type="RefSeq" id="WP_235864572.1">
    <property type="nucleotide sequence ID" value="NZ_OBQC01000006.1"/>
</dbReference>
<proteinExistence type="predicted"/>
<name>A0A285UHT8_9BACL</name>
<evidence type="ECO:0000259" key="1">
    <source>
        <dbReference type="PROSITE" id="PS51186"/>
    </source>
</evidence>
<keyword evidence="3" id="KW-1185">Reference proteome</keyword>
<dbReference type="PROSITE" id="PS51186">
    <property type="entry name" value="GNAT"/>
    <property type="match status" value="1"/>
</dbReference>
<dbReference type="EMBL" id="OBQC01000006">
    <property type="protein sequence ID" value="SOC39811.1"/>
    <property type="molecule type" value="Genomic_DNA"/>
</dbReference>
<evidence type="ECO:0000313" key="2">
    <source>
        <dbReference type="EMBL" id="SOC39811.1"/>
    </source>
</evidence>
<dbReference type="Gene3D" id="3.40.630.30">
    <property type="match status" value="1"/>
</dbReference>
<organism evidence="2 3">
    <name type="scientific">Ureibacillus acetophenoni</name>
    <dbReference type="NCBI Taxonomy" id="614649"/>
    <lineage>
        <taxon>Bacteria</taxon>
        <taxon>Bacillati</taxon>
        <taxon>Bacillota</taxon>
        <taxon>Bacilli</taxon>
        <taxon>Bacillales</taxon>
        <taxon>Caryophanaceae</taxon>
        <taxon>Ureibacillus</taxon>
    </lineage>
</organism>
<reference evidence="3" key="1">
    <citation type="submission" date="2017-08" db="EMBL/GenBank/DDBJ databases">
        <authorList>
            <person name="Varghese N."/>
            <person name="Submissions S."/>
        </authorList>
    </citation>
    <scope>NUCLEOTIDE SEQUENCE [LARGE SCALE GENOMIC DNA]</scope>
    <source>
        <strain evidence="3">JC23</strain>
    </source>
</reference>